<evidence type="ECO:0000313" key="2">
    <source>
        <dbReference type="EMBL" id="UXX80601.1"/>
    </source>
</evidence>
<reference evidence="2" key="1">
    <citation type="submission" date="2022-10" db="EMBL/GenBank/DDBJ databases">
        <title>Comparative genomics and taxonomic characterization of three novel marine species of genus Reichenbachiella exhibiting antioxidant and polysaccharide degradation activities.</title>
        <authorList>
            <person name="Muhammad N."/>
            <person name="Lee Y.-J."/>
            <person name="Ko J."/>
            <person name="Kim S.-G."/>
        </authorList>
    </citation>
    <scope>NUCLEOTIDE SEQUENCE</scope>
    <source>
        <strain evidence="2">Wsw4-B4</strain>
    </source>
</reference>
<dbReference type="PANTHER" id="PTHR43752">
    <property type="entry name" value="BNR/ASP-BOX REPEAT FAMILY PROTEIN"/>
    <property type="match status" value="1"/>
</dbReference>
<keyword evidence="2" id="KW-0378">Hydrolase</keyword>
<proteinExistence type="predicted"/>
<dbReference type="SUPFAM" id="SSF50939">
    <property type="entry name" value="Sialidases"/>
    <property type="match status" value="1"/>
</dbReference>
<dbReference type="CDD" id="cd15482">
    <property type="entry name" value="Sialidase_non-viral"/>
    <property type="match status" value="1"/>
</dbReference>
<name>A0ABY6D363_9BACT</name>
<gene>
    <name evidence="2" type="ORF">N7E81_05750</name>
</gene>
<evidence type="ECO:0000313" key="3">
    <source>
        <dbReference type="Proteomes" id="UP001062165"/>
    </source>
</evidence>
<accession>A0ABY6D363</accession>
<protein>
    <submittedName>
        <fullName evidence="2">Glycoside hydrolase</fullName>
    </submittedName>
</protein>
<dbReference type="PANTHER" id="PTHR43752:SF2">
    <property type="entry name" value="BNR_ASP-BOX REPEAT FAMILY PROTEIN"/>
    <property type="match status" value="1"/>
</dbReference>
<dbReference type="Pfam" id="PF13088">
    <property type="entry name" value="BNR_2"/>
    <property type="match status" value="1"/>
</dbReference>
<dbReference type="RefSeq" id="WP_263052331.1">
    <property type="nucleotide sequence ID" value="NZ_CP106735.1"/>
</dbReference>
<dbReference type="GO" id="GO:0016787">
    <property type="term" value="F:hydrolase activity"/>
    <property type="evidence" value="ECO:0007669"/>
    <property type="project" value="UniProtKB-KW"/>
</dbReference>
<organism evidence="2 3">
    <name type="scientific">Reichenbachiella carrageenanivorans</name>
    <dbReference type="NCBI Taxonomy" id="2979869"/>
    <lineage>
        <taxon>Bacteria</taxon>
        <taxon>Pseudomonadati</taxon>
        <taxon>Bacteroidota</taxon>
        <taxon>Cytophagia</taxon>
        <taxon>Cytophagales</taxon>
        <taxon>Reichenbachiellaceae</taxon>
        <taxon>Reichenbachiella</taxon>
    </lineage>
</organism>
<keyword evidence="3" id="KW-1185">Reference proteome</keyword>
<dbReference type="Proteomes" id="UP001062165">
    <property type="component" value="Chromosome"/>
</dbReference>
<dbReference type="EMBL" id="CP106735">
    <property type="protein sequence ID" value="UXX80601.1"/>
    <property type="molecule type" value="Genomic_DNA"/>
</dbReference>
<dbReference type="InterPro" id="IPR036278">
    <property type="entry name" value="Sialidase_sf"/>
</dbReference>
<feature type="domain" description="Sialidase" evidence="1">
    <location>
        <begin position="77"/>
        <end position="342"/>
    </location>
</feature>
<sequence length="372" mass="42715">MNQPRRYYLLLIFITYLSSCTNSINEDITPQNININGTVIIQADSTFYRNSEASLIKLMDSTFLLCYTAYENESDFSKATIRASYSHDNGITWSTPLNVLNDNYYRNLSPSLIRIDARNILMFFIRRISDDKTQICYIKSRDNGQNWSNNIRVISKEHLYHVVNNDRVIQLSNNDIIVPFAYTNSIENQYKNQSIKFYISSDLGETWALSENEISVSGPAMEPGIIEVNDGNLMAVIRTQLGTIYFAKSSNYGRRWEEAFDSGLYSPESPSSIYRIEETGQLILIWNNVKVNTASERILNVDARTPLSYSISEDNGESWSSPTHIENHAQSSFAYTSILEKDGELLLTYYYKSREATKFRSLVFNRLTISNL</sequence>
<evidence type="ECO:0000259" key="1">
    <source>
        <dbReference type="Pfam" id="PF13088"/>
    </source>
</evidence>
<dbReference type="InterPro" id="IPR011040">
    <property type="entry name" value="Sialidase"/>
</dbReference>
<dbReference type="Gene3D" id="2.120.10.10">
    <property type="match status" value="1"/>
</dbReference>